<sequence>MCEMCELVLESSACGFKFSLTGAESILDRLDPDSDDLGDVGSSSASAVPLLISSSEKVVMACRYEIGRSETFCIIPANIAPPIQDSFFFFGTGVSVTIAAVTPALQQYIMNADKQITPMVLISDIEM</sequence>
<reference evidence="1" key="2">
    <citation type="submission" date="2021-01" db="EMBL/GenBank/DDBJ databases">
        <authorList>
            <person name="Schikora-Tamarit M.A."/>
        </authorList>
    </citation>
    <scope>NUCLEOTIDE SEQUENCE</scope>
    <source>
        <strain evidence="1">NCAIM Y.01608</strain>
    </source>
</reference>
<gene>
    <name evidence="1" type="ORF">OGATHE_005774</name>
</gene>
<dbReference type="Proteomes" id="UP000788993">
    <property type="component" value="Unassembled WGS sequence"/>
</dbReference>
<evidence type="ECO:0000313" key="1">
    <source>
        <dbReference type="EMBL" id="KAH3659729.1"/>
    </source>
</evidence>
<accession>A0A9P8NVD1</accession>
<name>A0A9P8NVD1_9ASCO</name>
<comment type="caution">
    <text evidence="1">The sequence shown here is derived from an EMBL/GenBank/DDBJ whole genome shotgun (WGS) entry which is preliminary data.</text>
</comment>
<protein>
    <submittedName>
        <fullName evidence="1">Uncharacterized protein</fullName>
    </submittedName>
</protein>
<evidence type="ECO:0000313" key="2">
    <source>
        <dbReference type="Proteomes" id="UP000788993"/>
    </source>
</evidence>
<dbReference type="AlphaFoldDB" id="A0A9P8NVD1"/>
<dbReference type="EMBL" id="JAEUBD010001504">
    <property type="protein sequence ID" value="KAH3659729.1"/>
    <property type="molecule type" value="Genomic_DNA"/>
</dbReference>
<keyword evidence="2" id="KW-1185">Reference proteome</keyword>
<reference evidence="1" key="1">
    <citation type="journal article" date="2021" name="Open Biol.">
        <title>Shared evolutionary footprints suggest mitochondrial oxidative damage underlies multiple complex I losses in fungi.</title>
        <authorList>
            <person name="Schikora-Tamarit M.A."/>
            <person name="Marcet-Houben M."/>
            <person name="Nosek J."/>
            <person name="Gabaldon T."/>
        </authorList>
    </citation>
    <scope>NUCLEOTIDE SEQUENCE</scope>
    <source>
        <strain evidence="1">NCAIM Y.01608</strain>
    </source>
</reference>
<proteinExistence type="predicted"/>
<organism evidence="1 2">
    <name type="scientific">Ogataea polymorpha</name>
    <dbReference type="NCBI Taxonomy" id="460523"/>
    <lineage>
        <taxon>Eukaryota</taxon>
        <taxon>Fungi</taxon>
        <taxon>Dikarya</taxon>
        <taxon>Ascomycota</taxon>
        <taxon>Saccharomycotina</taxon>
        <taxon>Pichiomycetes</taxon>
        <taxon>Pichiales</taxon>
        <taxon>Pichiaceae</taxon>
        <taxon>Ogataea</taxon>
    </lineage>
</organism>